<dbReference type="InterPro" id="IPR042816">
    <property type="entry name" value="Nsrp1"/>
</dbReference>
<feature type="compositionally biased region" description="Acidic residues" evidence="4">
    <location>
        <begin position="248"/>
        <end position="262"/>
    </location>
</feature>
<dbReference type="OrthoDB" id="446635at2759"/>
<organism evidence="6 7">
    <name type="scientific">Chironomus riparius</name>
    <dbReference type="NCBI Taxonomy" id="315576"/>
    <lineage>
        <taxon>Eukaryota</taxon>
        <taxon>Metazoa</taxon>
        <taxon>Ecdysozoa</taxon>
        <taxon>Arthropoda</taxon>
        <taxon>Hexapoda</taxon>
        <taxon>Insecta</taxon>
        <taxon>Pterygota</taxon>
        <taxon>Neoptera</taxon>
        <taxon>Endopterygota</taxon>
        <taxon>Diptera</taxon>
        <taxon>Nematocera</taxon>
        <taxon>Chironomoidea</taxon>
        <taxon>Chironomidae</taxon>
        <taxon>Chironominae</taxon>
        <taxon>Chironomus</taxon>
    </lineage>
</organism>
<dbReference type="PANTHER" id="PTHR31938">
    <property type="entry name" value="NUCLEAR SPECKLE SPLICING REGULATORY PROTEIN 1"/>
    <property type="match status" value="1"/>
</dbReference>
<dbReference type="AlphaFoldDB" id="A0A9N9WTT9"/>
<dbReference type="Pfam" id="PF09745">
    <property type="entry name" value="NSRP1_N"/>
    <property type="match status" value="1"/>
</dbReference>
<evidence type="ECO:0000256" key="4">
    <source>
        <dbReference type="SAM" id="MobiDB-lite"/>
    </source>
</evidence>
<evidence type="ECO:0000313" key="6">
    <source>
        <dbReference type="EMBL" id="CAG9803866.1"/>
    </source>
</evidence>
<gene>
    <name evidence="6" type="ORF">CHIRRI_LOCUS6762</name>
</gene>
<feature type="compositionally biased region" description="Basic and acidic residues" evidence="4">
    <location>
        <begin position="232"/>
        <end position="241"/>
    </location>
</feature>
<feature type="compositionally biased region" description="Basic and acidic residues" evidence="4">
    <location>
        <begin position="178"/>
        <end position="210"/>
    </location>
</feature>
<keyword evidence="7" id="KW-1185">Reference proteome</keyword>
<comment type="similarity">
    <text evidence="1">Belongs to the NSRP1 family.</text>
</comment>
<dbReference type="PANTHER" id="PTHR31938:SF4">
    <property type="entry name" value="NUCLEAR SPECKLE SPLICING REGULATORY PROTEIN 1"/>
    <property type="match status" value="1"/>
</dbReference>
<name>A0A9N9WTT9_9DIPT</name>
<reference evidence="6" key="2">
    <citation type="submission" date="2022-10" db="EMBL/GenBank/DDBJ databases">
        <authorList>
            <consortium name="ENA_rothamsted_submissions"/>
            <consortium name="culmorum"/>
            <person name="King R."/>
        </authorList>
    </citation>
    <scope>NUCLEOTIDE SEQUENCE</scope>
</reference>
<reference evidence="6" key="1">
    <citation type="submission" date="2022-01" db="EMBL/GenBank/DDBJ databases">
        <authorList>
            <person name="King R."/>
        </authorList>
    </citation>
    <scope>NUCLEOTIDE SEQUENCE</scope>
</reference>
<feature type="coiled-coil region" evidence="3">
    <location>
        <begin position="60"/>
        <end position="155"/>
    </location>
</feature>
<feature type="region of interest" description="Disordered" evidence="4">
    <location>
        <begin position="178"/>
        <end position="290"/>
    </location>
</feature>
<sequence>MAKQFGLIKPSNVFGSDSEDEPNSTAVKKQPLLKPNMLQKKQIQKMHEQAVEEDPNIFLYDEVYDDIQNKRNEAKNQKKAQEDKKPKYIKKLIETAEKRKKEYERRVERQVQKEREAEGEKFKDKEIFVTSTYRKKLEEIKEAELEEKRQEYLESIGDVTKQADLSGFYRHLYSQKLETETESDIKVEQTEDVQSKLEETNSKRLNDTLQKKKNYRKRESSNDEEPAVSEIADAKPPKTEHLNSNLDADSDFSVDSSSEESDSENKKIPNEQETFKEPMKPVDKIEIQEPVKTDKIDDEIDEVEVVPKKPKIDIWAKRTVGDSFVEAVKRYYERKAMKESGMS</sequence>
<feature type="domain" description="Nuclear speckle splicing regulatory protein 1 N-terminal" evidence="5">
    <location>
        <begin position="44"/>
        <end position="162"/>
    </location>
</feature>
<protein>
    <recommendedName>
        <fullName evidence="5">Nuclear speckle splicing regulatory protein 1 N-terminal domain-containing protein</fullName>
    </recommendedName>
</protein>
<dbReference type="Proteomes" id="UP001153620">
    <property type="component" value="Chromosome 2"/>
</dbReference>
<feature type="compositionally biased region" description="Basic and acidic residues" evidence="4">
    <location>
        <begin position="263"/>
        <end position="290"/>
    </location>
</feature>
<evidence type="ECO:0000256" key="3">
    <source>
        <dbReference type="SAM" id="Coils"/>
    </source>
</evidence>
<dbReference type="EMBL" id="OU895878">
    <property type="protein sequence ID" value="CAG9803866.1"/>
    <property type="molecule type" value="Genomic_DNA"/>
</dbReference>
<evidence type="ECO:0000313" key="7">
    <source>
        <dbReference type="Proteomes" id="UP001153620"/>
    </source>
</evidence>
<dbReference type="GO" id="GO:0000381">
    <property type="term" value="P:regulation of alternative mRNA splicing, via spliceosome"/>
    <property type="evidence" value="ECO:0007669"/>
    <property type="project" value="InterPro"/>
</dbReference>
<accession>A0A9N9WTT9</accession>
<evidence type="ECO:0000259" key="5">
    <source>
        <dbReference type="Pfam" id="PF09745"/>
    </source>
</evidence>
<dbReference type="InterPro" id="IPR018612">
    <property type="entry name" value="NSRP1_N"/>
</dbReference>
<evidence type="ECO:0000256" key="1">
    <source>
        <dbReference type="ARBA" id="ARBA00010126"/>
    </source>
</evidence>
<keyword evidence="2 3" id="KW-0175">Coiled coil</keyword>
<proteinExistence type="inferred from homology"/>
<evidence type="ECO:0000256" key="2">
    <source>
        <dbReference type="ARBA" id="ARBA00023054"/>
    </source>
</evidence>
<feature type="region of interest" description="Disordered" evidence="4">
    <location>
        <begin position="1"/>
        <end position="27"/>
    </location>
</feature>